<dbReference type="InterPro" id="IPR001611">
    <property type="entry name" value="Leu-rich_rpt"/>
</dbReference>
<evidence type="ECO:0000256" key="14">
    <source>
        <dbReference type="ARBA" id="ARBA00023170"/>
    </source>
</evidence>
<keyword evidence="3" id="KW-0723">Serine/threonine-protein kinase</keyword>
<evidence type="ECO:0000256" key="4">
    <source>
        <dbReference type="ARBA" id="ARBA00022553"/>
    </source>
</evidence>
<feature type="chain" id="PRO_5032465281" description="non-specific serine/threonine protein kinase" evidence="19">
    <location>
        <begin position="21"/>
        <end position="975"/>
    </location>
</feature>
<dbReference type="Proteomes" id="UP000655225">
    <property type="component" value="Unassembled WGS sequence"/>
</dbReference>
<evidence type="ECO:0000256" key="13">
    <source>
        <dbReference type="ARBA" id="ARBA00023136"/>
    </source>
</evidence>
<feature type="signal peptide" evidence="19">
    <location>
        <begin position="1"/>
        <end position="20"/>
    </location>
</feature>
<keyword evidence="9 17" id="KW-0547">Nucleotide-binding</keyword>
<feature type="transmembrane region" description="Helical" evidence="18">
    <location>
        <begin position="581"/>
        <end position="602"/>
    </location>
</feature>
<keyword evidence="7 18" id="KW-0812">Transmembrane</keyword>
<keyword evidence="6" id="KW-0808">Transferase</keyword>
<dbReference type="OMA" id="CDSDIRP"/>
<evidence type="ECO:0000256" key="12">
    <source>
        <dbReference type="ARBA" id="ARBA00022989"/>
    </source>
</evidence>
<dbReference type="Pfam" id="PF00560">
    <property type="entry name" value="LRR_1"/>
    <property type="match status" value="2"/>
</dbReference>
<dbReference type="PANTHER" id="PTHR45631">
    <property type="entry name" value="OS07G0107800 PROTEIN-RELATED"/>
    <property type="match status" value="1"/>
</dbReference>
<dbReference type="InterPro" id="IPR011009">
    <property type="entry name" value="Kinase-like_dom_sf"/>
</dbReference>
<evidence type="ECO:0000256" key="10">
    <source>
        <dbReference type="ARBA" id="ARBA00022777"/>
    </source>
</evidence>
<dbReference type="SMART" id="SM00220">
    <property type="entry name" value="S_TKc"/>
    <property type="match status" value="1"/>
</dbReference>
<dbReference type="Gene3D" id="3.30.200.20">
    <property type="entry name" value="Phosphorylase Kinase, domain 1"/>
    <property type="match status" value="1"/>
</dbReference>
<evidence type="ECO:0000256" key="6">
    <source>
        <dbReference type="ARBA" id="ARBA00022679"/>
    </source>
</evidence>
<evidence type="ECO:0000256" key="11">
    <source>
        <dbReference type="ARBA" id="ARBA00022840"/>
    </source>
</evidence>
<dbReference type="SUPFAM" id="SSF52058">
    <property type="entry name" value="L domain-like"/>
    <property type="match status" value="1"/>
</dbReference>
<keyword evidence="19" id="KW-0732">Signal</keyword>
<comment type="catalytic activity">
    <reaction evidence="16">
        <text>L-seryl-[protein] + ATP = O-phospho-L-seryl-[protein] + ADP + H(+)</text>
        <dbReference type="Rhea" id="RHEA:17989"/>
        <dbReference type="Rhea" id="RHEA-COMP:9863"/>
        <dbReference type="Rhea" id="RHEA-COMP:11604"/>
        <dbReference type="ChEBI" id="CHEBI:15378"/>
        <dbReference type="ChEBI" id="CHEBI:29999"/>
        <dbReference type="ChEBI" id="CHEBI:30616"/>
        <dbReference type="ChEBI" id="CHEBI:83421"/>
        <dbReference type="ChEBI" id="CHEBI:456216"/>
        <dbReference type="EC" id="2.7.11.1"/>
    </reaction>
</comment>
<organism evidence="21 22">
    <name type="scientific">Tetracentron sinense</name>
    <name type="common">Spur-leaf</name>
    <dbReference type="NCBI Taxonomy" id="13715"/>
    <lineage>
        <taxon>Eukaryota</taxon>
        <taxon>Viridiplantae</taxon>
        <taxon>Streptophyta</taxon>
        <taxon>Embryophyta</taxon>
        <taxon>Tracheophyta</taxon>
        <taxon>Spermatophyta</taxon>
        <taxon>Magnoliopsida</taxon>
        <taxon>Trochodendrales</taxon>
        <taxon>Trochodendraceae</taxon>
        <taxon>Tetracentron</taxon>
    </lineage>
</organism>
<keyword evidence="8" id="KW-0677">Repeat</keyword>
<dbReference type="SUPFAM" id="SSF56112">
    <property type="entry name" value="Protein kinase-like (PK-like)"/>
    <property type="match status" value="1"/>
</dbReference>
<dbReference type="EMBL" id="JABCRI010000011">
    <property type="protein sequence ID" value="KAF8397624.1"/>
    <property type="molecule type" value="Genomic_DNA"/>
</dbReference>
<evidence type="ECO:0000256" key="18">
    <source>
        <dbReference type="SAM" id="Phobius"/>
    </source>
</evidence>
<dbReference type="InterPro" id="IPR032675">
    <property type="entry name" value="LRR_dom_sf"/>
</dbReference>
<dbReference type="InterPro" id="IPR008271">
    <property type="entry name" value="Ser/Thr_kinase_AS"/>
</dbReference>
<dbReference type="InterPro" id="IPR000719">
    <property type="entry name" value="Prot_kinase_dom"/>
</dbReference>
<dbReference type="InterPro" id="IPR001245">
    <property type="entry name" value="Ser-Thr/Tyr_kinase_cat_dom"/>
</dbReference>
<dbReference type="PROSITE" id="PS50011">
    <property type="entry name" value="PROTEIN_KINASE_DOM"/>
    <property type="match status" value="1"/>
</dbReference>
<keyword evidence="4" id="KW-0597">Phosphoprotein</keyword>
<keyword evidence="11 17" id="KW-0067">ATP-binding</keyword>
<keyword evidence="5" id="KW-0433">Leucine-rich repeat</keyword>
<evidence type="ECO:0000313" key="22">
    <source>
        <dbReference type="Proteomes" id="UP000655225"/>
    </source>
</evidence>
<keyword evidence="13 18" id="KW-0472">Membrane</keyword>
<dbReference type="GO" id="GO:0005524">
    <property type="term" value="F:ATP binding"/>
    <property type="evidence" value="ECO:0007669"/>
    <property type="project" value="UniProtKB-UniRule"/>
</dbReference>
<name>A0A835DES6_TETSI</name>
<dbReference type="GO" id="GO:0016020">
    <property type="term" value="C:membrane"/>
    <property type="evidence" value="ECO:0007669"/>
    <property type="project" value="UniProtKB-SubCell"/>
</dbReference>
<evidence type="ECO:0000256" key="17">
    <source>
        <dbReference type="PROSITE-ProRule" id="PRU10141"/>
    </source>
</evidence>
<dbReference type="Gene3D" id="1.10.510.10">
    <property type="entry name" value="Transferase(Phosphotransferase) domain 1"/>
    <property type="match status" value="1"/>
</dbReference>
<keyword evidence="10" id="KW-0418">Kinase</keyword>
<dbReference type="PROSITE" id="PS00107">
    <property type="entry name" value="PROTEIN_KINASE_ATP"/>
    <property type="match status" value="1"/>
</dbReference>
<dbReference type="PANTHER" id="PTHR45631:SF68">
    <property type="entry name" value="REPEAT FAMILY PROTEIN, PUTATIVE, EXPRESSED-RELATED"/>
    <property type="match status" value="1"/>
</dbReference>
<dbReference type="GO" id="GO:0004674">
    <property type="term" value="F:protein serine/threonine kinase activity"/>
    <property type="evidence" value="ECO:0007669"/>
    <property type="project" value="UniProtKB-KW"/>
</dbReference>
<keyword evidence="12 18" id="KW-1133">Transmembrane helix</keyword>
<evidence type="ECO:0000256" key="2">
    <source>
        <dbReference type="ARBA" id="ARBA00012513"/>
    </source>
</evidence>
<dbReference type="Gene3D" id="3.80.10.10">
    <property type="entry name" value="Ribonuclease Inhibitor"/>
    <property type="match status" value="1"/>
</dbReference>
<keyword evidence="22" id="KW-1185">Reference proteome</keyword>
<comment type="catalytic activity">
    <reaction evidence="15">
        <text>L-threonyl-[protein] + ATP = O-phospho-L-threonyl-[protein] + ADP + H(+)</text>
        <dbReference type="Rhea" id="RHEA:46608"/>
        <dbReference type="Rhea" id="RHEA-COMP:11060"/>
        <dbReference type="Rhea" id="RHEA-COMP:11605"/>
        <dbReference type="ChEBI" id="CHEBI:15378"/>
        <dbReference type="ChEBI" id="CHEBI:30013"/>
        <dbReference type="ChEBI" id="CHEBI:30616"/>
        <dbReference type="ChEBI" id="CHEBI:61977"/>
        <dbReference type="ChEBI" id="CHEBI:456216"/>
        <dbReference type="EC" id="2.7.11.1"/>
    </reaction>
</comment>
<dbReference type="Pfam" id="PF12819">
    <property type="entry name" value="Malectin_like"/>
    <property type="match status" value="1"/>
</dbReference>
<proteinExistence type="predicted"/>
<comment type="subcellular location">
    <subcellularLocation>
        <location evidence="1">Membrane</location>
        <topology evidence="1">Single-pass membrane protein</topology>
    </subcellularLocation>
</comment>
<dbReference type="Gene3D" id="2.60.120.430">
    <property type="entry name" value="Galactose-binding lectin"/>
    <property type="match status" value="1"/>
</dbReference>
<evidence type="ECO:0000256" key="1">
    <source>
        <dbReference type="ARBA" id="ARBA00004167"/>
    </source>
</evidence>
<gene>
    <name evidence="21" type="ORF">HHK36_016544</name>
</gene>
<dbReference type="FunFam" id="3.30.200.20:FF:000394">
    <property type="entry name" value="Leucine-rich repeat receptor-like protein kinase"/>
    <property type="match status" value="1"/>
</dbReference>
<dbReference type="EC" id="2.7.11.1" evidence="2"/>
<dbReference type="AlphaFoldDB" id="A0A835DES6"/>
<dbReference type="Pfam" id="PF07714">
    <property type="entry name" value="PK_Tyr_Ser-Thr"/>
    <property type="match status" value="1"/>
</dbReference>
<evidence type="ECO:0000259" key="20">
    <source>
        <dbReference type="PROSITE" id="PS50011"/>
    </source>
</evidence>
<sequence length="975" mass="108804">METKLLLLLLLLSISLFIDAAESQMSGFVSLDCGGNKNFTDDLGLKWTSDDQFRYGETSSISVANETRKQYMTLRHFPADNKKYCYRLDVITRTRYLVRATFLYGNFDNNNVYPEFDISLGPTHWSTIVISDANTIEVQELIFLASDPTISVCLSNATTGEPFISTLELRQFNGSVYYTEYENQFVLSVSARINFGADSDVPVRYPDDPFDRIWESDSLKKANYLVDVASGTEKVSTQMPIDVNRDERPPEKVMQTAVVGTHGSLTYRLNLDGFPGFGWACSYFSEIEDMSPSETRKFRLFLPGLPDISKAVVNIQENAQGNYRLYEPGYTNISLPFVLTFKFGKTSDSSRGPLLNAMEINKYLKKNDGSPDGTVMAGLVSHYPSADWAEGGDPCLPVPWSWVQCNSDPQPRIVSMYLRFVSFVLFEQSYFSKICASLMCYLTNIDSSMFLLCYNSVPSLETNATNSVLTVSIPGSLCCYSPITTHLINCRWLDGNSLNGPIPDFTGCVNLKFIHLENNQLTGELPSSLSDLQNLSELYLQNNMLSGTVPPSLLNKKLILNYSGNMNLHRGGRGGSHMKTIIGLLVGVAVLFIATIASCLFMRKGKKRYSKKDQLVDFPPSPRLVSSLSDATAEAAHCFTLSELEDATRKFEKKIGSGGFGEVYYGKMKDGKEVAVKVLSSNSYQGEREFSNEVTLLSRIHHRNLVQFLGYCQEEGKSIVVYEFMHNGTLGERLYGPATHDQSISWIKRLEIAEDAARGIEYLHTGCVPMIIHRDLKSSNILLDEHMRAKVSDFGLSKLEVDGATHVSSVVRGTLGYLDPEYYVSQQLTDKSDVYSFGVILLELISGREAISNKSFGARFRNIVQWAKFHIESGDIQGIIDPLLHNEFDIQSVWKIAEKAIMCVQQYGRPSISEVLKEIQDAVSIERGVEGGGEGNSGDISRISLNSTKNMGFLDMDGTEPYLSYDDSILRPTAR</sequence>
<comment type="caution">
    <text evidence="21">The sequence shown here is derived from an EMBL/GenBank/DDBJ whole genome shotgun (WGS) entry which is preliminary data.</text>
</comment>
<dbReference type="InterPro" id="IPR024788">
    <property type="entry name" value="Malectin-like_Carb-bd_dom"/>
</dbReference>
<dbReference type="InterPro" id="IPR017441">
    <property type="entry name" value="Protein_kinase_ATP_BS"/>
</dbReference>
<keyword evidence="14" id="KW-0675">Receptor</keyword>
<evidence type="ECO:0000256" key="9">
    <source>
        <dbReference type="ARBA" id="ARBA00022741"/>
    </source>
</evidence>
<dbReference type="CDD" id="cd14066">
    <property type="entry name" value="STKc_IRAK"/>
    <property type="match status" value="1"/>
</dbReference>
<evidence type="ECO:0000256" key="19">
    <source>
        <dbReference type="SAM" id="SignalP"/>
    </source>
</evidence>
<evidence type="ECO:0000313" key="21">
    <source>
        <dbReference type="EMBL" id="KAF8397624.1"/>
    </source>
</evidence>
<evidence type="ECO:0000256" key="7">
    <source>
        <dbReference type="ARBA" id="ARBA00022692"/>
    </source>
</evidence>
<evidence type="ECO:0000256" key="3">
    <source>
        <dbReference type="ARBA" id="ARBA00022527"/>
    </source>
</evidence>
<feature type="binding site" evidence="17">
    <location>
        <position position="677"/>
    </location>
    <ligand>
        <name>ATP</name>
        <dbReference type="ChEBI" id="CHEBI:30616"/>
    </ligand>
</feature>
<accession>A0A835DES6</accession>
<reference evidence="21 22" key="1">
    <citation type="submission" date="2020-04" db="EMBL/GenBank/DDBJ databases">
        <title>Plant Genome Project.</title>
        <authorList>
            <person name="Zhang R.-G."/>
        </authorList>
    </citation>
    <scope>NUCLEOTIDE SEQUENCE [LARGE SCALE GENOMIC DNA]</scope>
    <source>
        <strain evidence="21">YNK0</strain>
        <tissue evidence="21">Leaf</tissue>
    </source>
</reference>
<evidence type="ECO:0000256" key="16">
    <source>
        <dbReference type="ARBA" id="ARBA00048679"/>
    </source>
</evidence>
<evidence type="ECO:0000256" key="15">
    <source>
        <dbReference type="ARBA" id="ARBA00047899"/>
    </source>
</evidence>
<evidence type="ECO:0000256" key="8">
    <source>
        <dbReference type="ARBA" id="ARBA00022737"/>
    </source>
</evidence>
<dbReference type="OrthoDB" id="1111193at2759"/>
<protein>
    <recommendedName>
        <fullName evidence="2">non-specific serine/threonine protein kinase</fullName>
        <ecNumber evidence="2">2.7.11.1</ecNumber>
    </recommendedName>
</protein>
<dbReference type="FunFam" id="1.10.510.10:FF:000146">
    <property type="entry name" value="LRR receptor-like serine/threonine-protein kinase IOS1"/>
    <property type="match status" value="1"/>
</dbReference>
<feature type="domain" description="Protein kinase" evidence="20">
    <location>
        <begin position="649"/>
        <end position="923"/>
    </location>
</feature>
<dbReference type="PROSITE" id="PS00108">
    <property type="entry name" value="PROTEIN_KINASE_ST"/>
    <property type="match status" value="1"/>
</dbReference>
<evidence type="ECO:0000256" key="5">
    <source>
        <dbReference type="ARBA" id="ARBA00022614"/>
    </source>
</evidence>